<sequence>MSILSSSRLLKKSWVLFLLLQSGRAAETLTVTDPLSPAISGVAALVEGALGDAAVNQTLAGLGGSLATLLRAALAQPALAIEAIPGLLPAAVTSIWTLLGGLLKEAAKPPVVVLGDAKLALVKAAAGVLLNPIALKLDTLEALVEKAATPFCRAAQFTPAAKLPATMTYAKMTLTLETGACGLVGAAKADPKHPGSLVATENFVCQTPSLKWAKTPAVYTPAHTSPAALTAASCRLAVNTTDFWTRTLFSAGPPIVYKMSTDPQALRAAAAAGVQPGPAPPSQLGAWLAQAQQQISDIVAEQVPPPPYNLDALLAKLTLPGTG</sequence>
<gene>
    <name evidence="2" type="ORF">WJX81_003361</name>
</gene>
<accession>A0AAW1SLI8</accession>
<dbReference type="Proteomes" id="UP001445335">
    <property type="component" value="Unassembled WGS sequence"/>
</dbReference>
<evidence type="ECO:0000256" key="1">
    <source>
        <dbReference type="SAM" id="SignalP"/>
    </source>
</evidence>
<dbReference type="AlphaFoldDB" id="A0AAW1SLI8"/>
<comment type="caution">
    <text evidence="2">The sequence shown here is derived from an EMBL/GenBank/DDBJ whole genome shotgun (WGS) entry which is preliminary data.</text>
</comment>
<feature type="chain" id="PRO_5043497777" evidence="1">
    <location>
        <begin position="26"/>
        <end position="323"/>
    </location>
</feature>
<organism evidence="2 3">
    <name type="scientific">Elliptochloris bilobata</name>
    <dbReference type="NCBI Taxonomy" id="381761"/>
    <lineage>
        <taxon>Eukaryota</taxon>
        <taxon>Viridiplantae</taxon>
        <taxon>Chlorophyta</taxon>
        <taxon>core chlorophytes</taxon>
        <taxon>Trebouxiophyceae</taxon>
        <taxon>Trebouxiophyceae incertae sedis</taxon>
        <taxon>Elliptochloris clade</taxon>
        <taxon>Elliptochloris</taxon>
    </lineage>
</organism>
<keyword evidence="1" id="KW-0732">Signal</keyword>
<reference evidence="2 3" key="1">
    <citation type="journal article" date="2024" name="Nat. Commun.">
        <title>Phylogenomics reveals the evolutionary origins of lichenization in chlorophyte algae.</title>
        <authorList>
            <person name="Puginier C."/>
            <person name="Libourel C."/>
            <person name="Otte J."/>
            <person name="Skaloud P."/>
            <person name="Haon M."/>
            <person name="Grisel S."/>
            <person name="Petersen M."/>
            <person name="Berrin J.G."/>
            <person name="Delaux P.M."/>
            <person name="Dal Grande F."/>
            <person name="Keller J."/>
        </authorList>
    </citation>
    <scope>NUCLEOTIDE SEQUENCE [LARGE SCALE GENOMIC DNA]</scope>
    <source>
        <strain evidence="2 3">SAG 245.80</strain>
    </source>
</reference>
<name>A0AAW1SLI8_9CHLO</name>
<evidence type="ECO:0000313" key="2">
    <source>
        <dbReference type="EMBL" id="KAK9846416.1"/>
    </source>
</evidence>
<evidence type="ECO:0000313" key="3">
    <source>
        <dbReference type="Proteomes" id="UP001445335"/>
    </source>
</evidence>
<proteinExistence type="predicted"/>
<protein>
    <submittedName>
        <fullName evidence="2">Uncharacterized protein</fullName>
    </submittedName>
</protein>
<keyword evidence="3" id="KW-1185">Reference proteome</keyword>
<feature type="signal peptide" evidence="1">
    <location>
        <begin position="1"/>
        <end position="25"/>
    </location>
</feature>
<dbReference type="EMBL" id="JALJOU010000001">
    <property type="protein sequence ID" value="KAK9846416.1"/>
    <property type="molecule type" value="Genomic_DNA"/>
</dbReference>